<dbReference type="AlphaFoldDB" id="A0A0A7G1R9"/>
<reference evidence="2 3" key="1">
    <citation type="journal article" date="2015" name="Infect. Genet. Evol.">
        <title>Genomic sequences of six botulinum neurotoxin-producing strains representing three clostridial species illustrate the mobility and diversity of botulinum neurotoxin genes.</title>
        <authorList>
            <person name="Smith T.J."/>
            <person name="Hill K.K."/>
            <person name="Xie G."/>
            <person name="Foley B.T."/>
            <person name="Williamson C.H."/>
            <person name="Foster J.T."/>
            <person name="Johnson S.L."/>
            <person name="Chertkov O."/>
            <person name="Teshima H."/>
            <person name="Gibbons H.S."/>
            <person name="Johnsky L.A."/>
            <person name="Karavis M.A."/>
            <person name="Smith L.A."/>
        </authorList>
    </citation>
    <scope>NUCLEOTIDE SEQUENCE [LARGE SCALE GENOMIC DNA]</scope>
    <source>
        <strain evidence="2 3">Sullivan</strain>
    </source>
</reference>
<dbReference type="Pfam" id="PF13280">
    <property type="entry name" value="WYL"/>
    <property type="match status" value="1"/>
</dbReference>
<dbReference type="InterPro" id="IPR036388">
    <property type="entry name" value="WH-like_DNA-bd_sf"/>
</dbReference>
<dbReference type="PROSITE" id="PS52050">
    <property type="entry name" value="WYL"/>
    <property type="match status" value="1"/>
</dbReference>
<evidence type="ECO:0000313" key="2">
    <source>
        <dbReference type="EMBL" id="AIY84926.1"/>
    </source>
</evidence>
<dbReference type="InterPro" id="IPR057727">
    <property type="entry name" value="WCX_dom"/>
</dbReference>
<dbReference type="Proteomes" id="UP000030635">
    <property type="component" value="Chromosome"/>
</dbReference>
<dbReference type="Pfam" id="PF25583">
    <property type="entry name" value="WCX"/>
    <property type="match status" value="1"/>
</dbReference>
<evidence type="ECO:0000259" key="1">
    <source>
        <dbReference type="PROSITE" id="PS50943"/>
    </source>
</evidence>
<dbReference type="PANTHER" id="PTHR34580">
    <property type="match status" value="1"/>
</dbReference>
<dbReference type="Gene3D" id="1.10.10.10">
    <property type="entry name" value="Winged helix-like DNA-binding domain superfamily/Winged helix DNA-binding domain"/>
    <property type="match status" value="1"/>
</dbReference>
<dbReference type="EMBL" id="CP006905">
    <property type="protein sequence ID" value="AIY84926.1"/>
    <property type="molecule type" value="Genomic_DNA"/>
</dbReference>
<dbReference type="InterPro" id="IPR001387">
    <property type="entry name" value="Cro/C1-type_HTH"/>
</dbReference>
<protein>
    <submittedName>
        <fullName evidence="2">Transcriptional regulator family protein</fullName>
    </submittedName>
</protein>
<organism evidence="2 3">
    <name type="scientific">Clostridium baratii str. Sullivan</name>
    <dbReference type="NCBI Taxonomy" id="1415775"/>
    <lineage>
        <taxon>Bacteria</taxon>
        <taxon>Bacillati</taxon>
        <taxon>Bacillota</taxon>
        <taxon>Clostridia</taxon>
        <taxon>Eubacteriales</taxon>
        <taxon>Clostridiaceae</taxon>
        <taxon>Clostridium</taxon>
    </lineage>
</organism>
<feature type="domain" description="HTH cro/C1-type" evidence="1">
    <location>
        <begin position="11"/>
        <end position="39"/>
    </location>
</feature>
<dbReference type="InterPro" id="IPR013196">
    <property type="entry name" value="HTH_11"/>
</dbReference>
<accession>A0A0A7G1R9</accession>
<dbReference type="HOGENOM" id="CLU_041141_4_2_9"/>
<dbReference type="STRING" id="1561.NPD11_2570"/>
<keyword evidence="3" id="KW-1185">Reference proteome</keyword>
<dbReference type="eggNOG" id="COG2378">
    <property type="taxonomic scope" value="Bacteria"/>
</dbReference>
<name>A0A0A7G1R9_9CLOT</name>
<gene>
    <name evidence="2" type="ORF">U729_435</name>
</gene>
<dbReference type="PROSITE" id="PS50943">
    <property type="entry name" value="HTH_CROC1"/>
    <property type="match status" value="1"/>
</dbReference>
<dbReference type="KEGG" id="cbv:U729_435"/>
<dbReference type="PANTHER" id="PTHR34580:SF1">
    <property type="entry name" value="PROTEIN PAFC"/>
    <property type="match status" value="1"/>
</dbReference>
<dbReference type="InterPro" id="IPR051534">
    <property type="entry name" value="CBASS_pafABC_assoc_protein"/>
</dbReference>
<evidence type="ECO:0000313" key="3">
    <source>
        <dbReference type="Proteomes" id="UP000030635"/>
    </source>
</evidence>
<dbReference type="InterPro" id="IPR026881">
    <property type="entry name" value="WYL_dom"/>
</dbReference>
<proteinExistence type="predicted"/>
<dbReference type="Pfam" id="PF08279">
    <property type="entry name" value="HTH_11"/>
    <property type="match status" value="1"/>
</dbReference>
<sequence>MGRLNNALTMLLLLRSKQKMSRKELAEKLEVDIRQVSRYKDDLCAAGIWIEEERGRYGGYILKSPSICFDIGLNKDEINALELTLKFVQNGTFPFKRDFSTAAIKILSKYSNANFWHENASAQYRRISKNNDEINEKWIKINECITNKKKIKIDYTNLGGERKKRIVHPYAIYVYEGANYMVAYCEYKKSIRNFKLGRISNIIETNDSFKKNGFNMKKYLGNRLGIYSDSRKFKVKLKVYYPYARCFKEHKWVYEESIKDNYKDGYLIYEGYIEGKVDIVKWIMEMGSSVEVLEPKEIKEAVVSELKNTLKYYA</sequence>